<reference evidence="1" key="1">
    <citation type="submission" date="2022-04" db="EMBL/GenBank/DDBJ databases">
        <title>Roseomonas acroporae sp. nov., isolated from coral Acropora digitifera.</title>
        <authorList>
            <person name="Sun H."/>
        </authorList>
    </citation>
    <scope>NUCLEOTIDE SEQUENCE</scope>
    <source>
        <strain evidence="1">NAR14</strain>
    </source>
</reference>
<gene>
    <name evidence="1" type="ORF">M0638_16615</name>
</gene>
<dbReference type="RefSeq" id="WP_248668120.1">
    <property type="nucleotide sequence ID" value="NZ_JALPRX010000073.1"/>
</dbReference>
<protein>
    <submittedName>
        <fullName evidence="1">Uncharacterized protein</fullName>
    </submittedName>
</protein>
<accession>A0A9X1YGT3</accession>
<organism evidence="1 2">
    <name type="scientific">Roseomonas acroporae</name>
    <dbReference type="NCBI Taxonomy" id="2937791"/>
    <lineage>
        <taxon>Bacteria</taxon>
        <taxon>Pseudomonadati</taxon>
        <taxon>Pseudomonadota</taxon>
        <taxon>Alphaproteobacteria</taxon>
        <taxon>Acetobacterales</taxon>
        <taxon>Roseomonadaceae</taxon>
        <taxon>Roseomonas</taxon>
    </lineage>
</organism>
<comment type="caution">
    <text evidence="1">The sequence shown here is derived from an EMBL/GenBank/DDBJ whole genome shotgun (WGS) entry which is preliminary data.</text>
</comment>
<dbReference type="AlphaFoldDB" id="A0A9X1YGT3"/>
<evidence type="ECO:0000313" key="2">
    <source>
        <dbReference type="Proteomes" id="UP001139516"/>
    </source>
</evidence>
<proteinExistence type="predicted"/>
<sequence length="47" mass="4801">MRVFLTRIEAAFAGRCGEEAPAAGRLPEGAVNGDAAHQLGRLVGPAP</sequence>
<keyword evidence="2" id="KW-1185">Reference proteome</keyword>
<dbReference type="EMBL" id="JALPRX010000073">
    <property type="protein sequence ID" value="MCK8786001.1"/>
    <property type="molecule type" value="Genomic_DNA"/>
</dbReference>
<name>A0A9X1YGT3_9PROT</name>
<evidence type="ECO:0000313" key="1">
    <source>
        <dbReference type="EMBL" id="MCK8786001.1"/>
    </source>
</evidence>
<dbReference type="Proteomes" id="UP001139516">
    <property type="component" value="Unassembled WGS sequence"/>
</dbReference>